<feature type="transmembrane region" description="Helical" evidence="1">
    <location>
        <begin position="112"/>
        <end position="134"/>
    </location>
</feature>
<protein>
    <recommendedName>
        <fullName evidence="4">MFS transporter</fullName>
    </recommendedName>
</protein>
<keyword evidence="1" id="KW-0472">Membrane</keyword>
<evidence type="ECO:0000256" key="1">
    <source>
        <dbReference type="SAM" id="Phobius"/>
    </source>
</evidence>
<keyword evidence="1" id="KW-0812">Transmembrane</keyword>
<dbReference type="AlphaFoldDB" id="A0A3E4UUU9"/>
<accession>A0A3E4UUU9</accession>
<feature type="transmembrane region" description="Helical" evidence="1">
    <location>
        <begin position="239"/>
        <end position="266"/>
    </location>
</feature>
<dbReference type="Proteomes" id="UP000260808">
    <property type="component" value="Unassembled WGS sequence"/>
</dbReference>
<evidence type="ECO:0000313" key="3">
    <source>
        <dbReference type="Proteomes" id="UP000260808"/>
    </source>
</evidence>
<dbReference type="InterPro" id="IPR039672">
    <property type="entry name" value="MFS_2"/>
</dbReference>
<dbReference type="GO" id="GO:0008643">
    <property type="term" value="P:carbohydrate transport"/>
    <property type="evidence" value="ECO:0007669"/>
    <property type="project" value="InterPro"/>
</dbReference>
<dbReference type="InterPro" id="IPR036259">
    <property type="entry name" value="MFS_trans_sf"/>
</dbReference>
<proteinExistence type="predicted"/>
<evidence type="ECO:0008006" key="4">
    <source>
        <dbReference type="Google" id="ProtNLM"/>
    </source>
</evidence>
<dbReference type="PANTHER" id="PTHR11328:SF24">
    <property type="entry name" value="MAJOR FACILITATOR SUPERFAMILY (MFS) PROFILE DOMAIN-CONTAINING PROTEIN"/>
    <property type="match status" value="1"/>
</dbReference>
<dbReference type="InterPro" id="IPR001927">
    <property type="entry name" value="Na/Gal_symport"/>
</dbReference>
<feature type="transmembrane region" description="Helical" evidence="1">
    <location>
        <begin position="373"/>
        <end position="394"/>
    </location>
</feature>
<name>A0A3E4UUU9_MEDGN</name>
<comment type="caution">
    <text evidence="2">The sequence shown here is derived from an EMBL/GenBank/DDBJ whole genome shotgun (WGS) entry which is preliminary data.</text>
</comment>
<reference evidence="2 3" key="1">
    <citation type="submission" date="2018-08" db="EMBL/GenBank/DDBJ databases">
        <title>A genome reference for cultivated species of the human gut microbiota.</title>
        <authorList>
            <person name="Zou Y."/>
            <person name="Xue W."/>
            <person name="Luo G."/>
        </authorList>
    </citation>
    <scope>NUCLEOTIDE SEQUENCE [LARGE SCALE GENOMIC DNA]</scope>
    <source>
        <strain evidence="2 3">TF01-20-2</strain>
    </source>
</reference>
<feature type="transmembrane region" description="Helical" evidence="1">
    <location>
        <begin position="414"/>
        <end position="436"/>
    </location>
</feature>
<organism evidence="2 3">
    <name type="scientific">Mediterraneibacter gnavus</name>
    <name type="common">Ruminococcus gnavus</name>
    <dbReference type="NCBI Taxonomy" id="33038"/>
    <lineage>
        <taxon>Bacteria</taxon>
        <taxon>Bacillati</taxon>
        <taxon>Bacillota</taxon>
        <taxon>Clostridia</taxon>
        <taxon>Lachnospirales</taxon>
        <taxon>Lachnospiraceae</taxon>
        <taxon>Mediterraneibacter</taxon>
    </lineage>
</organism>
<dbReference type="NCBIfam" id="TIGR00792">
    <property type="entry name" value="gph"/>
    <property type="match status" value="1"/>
</dbReference>
<dbReference type="GO" id="GO:0015293">
    <property type="term" value="F:symporter activity"/>
    <property type="evidence" value="ECO:0007669"/>
    <property type="project" value="InterPro"/>
</dbReference>
<dbReference type="EMBL" id="QSSX01000081">
    <property type="protein sequence ID" value="RGM16573.1"/>
    <property type="molecule type" value="Genomic_DNA"/>
</dbReference>
<feature type="transmembrane region" description="Helical" evidence="1">
    <location>
        <begin position="330"/>
        <end position="352"/>
    </location>
</feature>
<dbReference type="GO" id="GO:0006814">
    <property type="term" value="P:sodium ion transport"/>
    <property type="evidence" value="ECO:0007669"/>
    <property type="project" value="InterPro"/>
</dbReference>
<dbReference type="Gene3D" id="1.20.1250.20">
    <property type="entry name" value="MFS general substrate transporter like domains"/>
    <property type="match status" value="2"/>
</dbReference>
<dbReference type="Pfam" id="PF13347">
    <property type="entry name" value="MFS_2"/>
    <property type="match status" value="1"/>
</dbReference>
<sequence>MNGKNVQGSRLSWKETLSFSSGEMGTNLLFAVTSAYLLVYYTNYAQINPAIVGTIMLSSKIFDAVSDVAMGYIEERFAKPHAKARPWIKRMVVPYAASALLLFAVPEFNSTALQALYVFLTYNLFCTIYTMIVIPYNSLQALITQNEKDREMTGVLRSVFSTIASTIVNSFTMTFVEAAGNTKQSWLIVIGAYAVIALAVYVLCYKNTTERGVETKSAEGKEEKLGLKQSLQYVLENKYWWILTINGIVSSAVIALNMGSMFYYLAYVCQKPQSVAVVGMILSMPMLFLIPLSKPIVAKIGMKNGLVAGVLIMALGRVVVGIGGSASLSAIYLGSILFVVGCSTQWCSYPLLCNTVEYGEWKNGHRQEGMIMSANSFGSKCGTAVGTALCGWILQFSGYDGAAQVQSASALTGITVVYVVLPIVLNLFSAVILSFYKLEKEYPTIIKELQERKQGE</sequence>
<dbReference type="CDD" id="cd17332">
    <property type="entry name" value="MFS_MelB_like"/>
    <property type="match status" value="1"/>
</dbReference>
<dbReference type="GO" id="GO:0005886">
    <property type="term" value="C:plasma membrane"/>
    <property type="evidence" value="ECO:0007669"/>
    <property type="project" value="TreeGrafter"/>
</dbReference>
<dbReference type="PANTHER" id="PTHR11328">
    <property type="entry name" value="MAJOR FACILITATOR SUPERFAMILY DOMAIN-CONTAINING PROTEIN"/>
    <property type="match status" value="1"/>
</dbReference>
<feature type="transmembrane region" description="Helical" evidence="1">
    <location>
        <begin position="185"/>
        <end position="204"/>
    </location>
</feature>
<feature type="transmembrane region" description="Helical" evidence="1">
    <location>
        <begin position="87"/>
        <end position="106"/>
    </location>
</feature>
<feature type="transmembrane region" description="Helical" evidence="1">
    <location>
        <begin position="272"/>
        <end position="292"/>
    </location>
</feature>
<dbReference type="SUPFAM" id="SSF103473">
    <property type="entry name" value="MFS general substrate transporter"/>
    <property type="match status" value="1"/>
</dbReference>
<feature type="transmembrane region" description="Helical" evidence="1">
    <location>
        <begin position="304"/>
        <end position="324"/>
    </location>
</feature>
<gene>
    <name evidence="2" type="ORF">DXC31_17080</name>
</gene>
<evidence type="ECO:0000313" key="2">
    <source>
        <dbReference type="EMBL" id="RGM16573.1"/>
    </source>
</evidence>
<keyword evidence="1" id="KW-1133">Transmembrane helix</keyword>
<feature type="transmembrane region" description="Helical" evidence="1">
    <location>
        <begin position="155"/>
        <end position="173"/>
    </location>
</feature>